<feature type="transmembrane region" description="Helical" evidence="4">
    <location>
        <begin position="6"/>
        <end position="26"/>
    </location>
</feature>
<dbReference type="Pfam" id="PF04116">
    <property type="entry name" value="FA_hydroxylase"/>
    <property type="match status" value="1"/>
</dbReference>
<dbReference type="AlphaFoldDB" id="A0A2Z4IK14"/>
<dbReference type="RefSeq" id="WP_112784263.1">
    <property type="nucleotide sequence ID" value="NZ_CP030041.1"/>
</dbReference>
<evidence type="ECO:0000313" key="7">
    <source>
        <dbReference type="Proteomes" id="UP000248688"/>
    </source>
</evidence>
<accession>A0A2Z4IK14</accession>
<dbReference type="InterPro" id="IPR045019">
    <property type="entry name" value="BETA-OHASE-like"/>
</dbReference>
<reference evidence="6 7" key="1">
    <citation type="submission" date="2018-06" db="EMBL/GenBank/DDBJ databases">
        <title>Echinicola strongylocentroti sp. nov., isolated from a sea urchin Strongylocentrotus intermedius.</title>
        <authorList>
            <person name="Bae S.S."/>
        </authorList>
    </citation>
    <scope>NUCLEOTIDE SEQUENCE [LARGE SCALE GENOMIC DNA]</scope>
    <source>
        <strain evidence="6 7">MEBiC08714</strain>
    </source>
</reference>
<comment type="similarity">
    <text evidence="1">Belongs to the sterol desaturase family.</text>
</comment>
<dbReference type="GO" id="GO:0016123">
    <property type="term" value="P:xanthophyll biosynthetic process"/>
    <property type="evidence" value="ECO:0007669"/>
    <property type="project" value="TreeGrafter"/>
</dbReference>
<dbReference type="GO" id="GO:0016119">
    <property type="term" value="P:carotene metabolic process"/>
    <property type="evidence" value="ECO:0007669"/>
    <property type="project" value="TreeGrafter"/>
</dbReference>
<feature type="transmembrane region" description="Helical" evidence="4">
    <location>
        <begin position="51"/>
        <end position="68"/>
    </location>
</feature>
<dbReference type="PANTHER" id="PTHR31899:SF9">
    <property type="entry name" value="BETA-CAROTENE 3-HYDROXYLASE 1, CHLOROPLASTIC"/>
    <property type="match status" value="1"/>
</dbReference>
<dbReference type="OrthoDB" id="5243888at2"/>
<gene>
    <name evidence="6" type="ORF">DN752_12530</name>
</gene>
<evidence type="ECO:0000256" key="2">
    <source>
        <dbReference type="ARBA" id="ARBA00022746"/>
    </source>
</evidence>
<proteinExistence type="inferred from homology"/>
<evidence type="ECO:0000256" key="4">
    <source>
        <dbReference type="SAM" id="Phobius"/>
    </source>
</evidence>
<keyword evidence="3" id="KW-0560">Oxidoreductase</keyword>
<evidence type="ECO:0000259" key="5">
    <source>
        <dbReference type="Pfam" id="PF04116"/>
    </source>
</evidence>
<evidence type="ECO:0000256" key="1">
    <source>
        <dbReference type="ARBA" id="ARBA00009324"/>
    </source>
</evidence>
<evidence type="ECO:0000313" key="6">
    <source>
        <dbReference type="EMBL" id="AWW30886.1"/>
    </source>
</evidence>
<dbReference type="EMBL" id="CP030041">
    <property type="protein sequence ID" value="AWW30886.1"/>
    <property type="molecule type" value="Genomic_DNA"/>
</dbReference>
<sequence>MVNAIIFIVLGFVIMEVTGWGIHKYLMHGVFWEIHKTHHEPTKGYFEKNDLFSVLFGSVSVILMMVGFDELDYRFWLGIGISVYGMCYFFFHDVIIHRRIKWLKRPEKGLWRGMVRAHQDHHANNKKEGSEAFGLFMVPFKYFKVREK</sequence>
<name>A0A2Z4IK14_9BACT</name>
<feature type="domain" description="Fatty acid hydroxylase" evidence="5">
    <location>
        <begin position="9"/>
        <end position="137"/>
    </location>
</feature>
<dbReference type="PANTHER" id="PTHR31899">
    <property type="entry name" value="BETA-CAROTENE 3-HYDROXYLASE 1, CHLOROPLASTIC"/>
    <property type="match status" value="1"/>
</dbReference>
<keyword evidence="4" id="KW-1133">Transmembrane helix</keyword>
<evidence type="ECO:0000256" key="3">
    <source>
        <dbReference type="ARBA" id="ARBA00023002"/>
    </source>
</evidence>
<keyword evidence="7" id="KW-1185">Reference proteome</keyword>
<keyword evidence="4" id="KW-0812">Transmembrane</keyword>
<dbReference type="KEGG" id="est:DN752_12530"/>
<keyword evidence="2" id="KW-0125">Carotenoid biosynthesis</keyword>
<protein>
    <submittedName>
        <fullName evidence="6">Fatty acid hydroxylase</fullName>
    </submittedName>
</protein>
<dbReference type="Proteomes" id="UP000248688">
    <property type="component" value="Chromosome"/>
</dbReference>
<feature type="transmembrane region" description="Helical" evidence="4">
    <location>
        <begin position="74"/>
        <end position="96"/>
    </location>
</feature>
<keyword evidence="4" id="KW-0472">Membrane</keyword>
<dbReference type="GO" id="GO:0005506">
    <property type="term" value="F:iron ion binding"/>
    <property type="evidence" value="ECO:0007669"/>
    <property type="project" value="InterPro"/>
</dbReference>
<dbReference type="GO" id="GO:0010291">
    <property type="term" value="F:beta-carotene 3-hydroxylase activity"/>
    <property type="evidence" value="ECO:0007669"/>
    <property type="project" value="TreeGrafter"/>
</dbReference>
<dbReference type="InterPro" id="IPR006694">
    <property type="entry name" value="Fatty_acid_hydroxylase"/>
</dbReference>
<organism evidence="6 7">
    <name type="scientific">Echinicola strongylocentroti</name>
    <dbReference type="NCBI Taxonomy" id="1795355"/>
    <lineage>
        <taxon>Bacteria</taxon>
        <taxon>Pseudomonadati</taxon>
        <taxon>Bacteroidota</taxon>
        <taxon>Cytophagia</taxon>
        <taxon>Cytophagales</taxon>
        <taxon>Cyclobacteriaceae</taxon>
        <taxon>Echinicola</taxon>
    </lineage>
</organism>